<evidence type="ECO:0000313" key="2">
    <source>
        <dbReference type="WBParaSite" id="Pan_g12831.t1"/>
    </source>
</evidence>
<evidence type="ECO:0000313" key="1">
    <source>
        <dbReference type="Proteomes" id="UP000492821"/>
    </source>
</evidence>
<reference evidence="1" key="1">
    <citation type="journal article" date="2013" name="Genetics">
        <title>The draft genome and transcriptome of Panagrellus redivivus are shaped by the harsh demands of a free-living lifestyle.</title>
        <authorList>
            <person name="Srinivasan J."/>
            <person name="Dillman A.R."/>
            <person name="Macchietto M.G."/>
            <person name="Heikkinen L."/>
            <person name="Lakso M."/>
            <person name="Fracchia K.M."/>
            <person name="Antoshechkin I."/>
            <person name="Mortazavi A."/>
            <person name="Wong G."/>
            <person name="Sternberg P.W."/>
        </authorList>
    </citation>
    <scope>NUCLEOTIDE SEQUENCE [LARGE SCALE GENOMIC DNA]</scope>
    <source>
        <strain evidence="1">MT8872</strain>
    </source>
</reference>
<name>A0A7E4UU90_PANRE</name>
<reference evidence="2" key="2">
    <citation type="submission" date="2020-10" db="UniProtKB">
        <authorList>
            <consortium name="WormBaseParasite"/>
        </authorList>
    </citation>
    <scope>IDENTIFICATION</scope>
</reference>
<dbReference type="AlphaFoldDB" id="A0A7E4UU90"/>
<dbReference type="Proteomes" id="UP000492821">
    <property type="component" value="Unassembled WGS sequence"/>
</dbReference>
<organism evidence="1 2">
    <name type="scientific">Panagrellus redivivus</name>
    <name type="common">Microworm</name>
    <dbReference type="NCBI Taxonomy" id="6233"/>
    <lineage>
        <taxon>Eukaryota</taxon>
        <taxon>Metazoa</taxon>
        <taxon>Ecdysozoa</taxon>
        <taxon>Nematoda</taxon>
        <taxon>Chromadorea</taxon>
        <taxon>Rhabditida</taxon>
        <taxon>Tylenchina</taxon>
        <taxon>Panagrolaimomorpha</taxon>
        <taxon>Panagrolaimoidea</taxon>
        <taxon>Panagrolaimidae</taxon>
        <taxon>Panagrellus</taxon>
    </lineage>
</organism>
<sequence length="69" mass="7597">MCPSMCSFSFIDASQLASSRPQTSMHVPHIEEALHAKPAKSQQTSPMAHMHTFNMAHAPDCLERCAPET</sequence>
<dbReference type="WBParaSite" id="Pan_g12831.t1">
    <property type="protein sequence ID" value="Pan_g12831.t1"/>
    <property type="gene ID" value="Pan_g12831"/>
</dbReference>
<accession>A0A7E4UU90</accession>
<proteinExistence type="predicted"/>
<protein>
    <submittedName>
        <fullName evidence="2">Uncharacterized protein</fullName>
    </submittedName>
</protein>
<keyword evidence="1" id="KW-1185">Reference proteome</keyword>